<evidence type="ECO:0000256" key="1">
    <source>
        <dbReference type="SAM" id="MobiDB-lite"/>
    </source>
</evidence>
<dbReference type="GeneID" id="20250677"/>
<name>V4ACN6_LOTGI</name>
<dbReference type="OrthoDB" id="6086265at2759"/>
<gene>
    <name evidence="2" type="ORF">LOTGIDRAFT_238165</name>
</gene>
<evidence type="ECO:0000313" key="3">
    <source>
        <dbReference type="Proteomes" id="UP000030746"/>
    </source>
</evidence>
<sequence length="160" mass="18320">MNTPNRDNNSSQNNSDGSSNTSFKWGSPASSGNVRFSPYQNTGNNGASFVNRSPNHRQSSPHHNNSYQKNNFPFRTPQPMPRYSSPHPRSWTGGDNRKQRFNNSMSPMKHYHNFKNARYDPNCNPGGSNDIEQYYQYNMIQDPWQRLTPCPISHPPNPTT</sequence>
<proteinExistence type="predicted"/>
<reference evidence="2 3" key="1">
    <citation type="journal article" date="2013" name="Nature">
        <title>Insights into bilaterian evolution from three spiralian genomes.</title>
        <authorList>
            <person name="Simakov O."/>
            <person name="Marletaz F."/>
            <person name="Cho S.J."/>
            <person name="Edsinger-Gonzales E."/>
            <person name="Havlak P."/>
            <person name="Hellsten U."/>
            <person name="Kuo D.H."/>
            <person name="Larsson T."/>
            <person name="Lv J."/>
            <person name="Arendt D."/>
            <person name="Savage R."/>
            <person name="Osoegawa K."/>
            <person name="de Jong P."/>
            <person name="Grimwood J."/>
            <person name="Chapman J.A."/>
            <person name="Shapiro H."/>
            <person name="Aerts A."/>
            <person name="Otillar R.P."/>
            <person name="Terry A.Y."/>
            <person name="Boore J.L."/>
            <person name="Grigoriev I.V."/>
            <person name="Lindberg D.R."/>
            <person name="Seaver E.C."/>
            <person name="Weisblat D.A."/>
            <person name="Putnam N.H."/>
            <person name="Rokhsar D.S."/>
        </authorList>
    </citation>
    <scope>NUCLEOTIDE SEQUENCE [LARGE SCALE GENOMIC DNA]</scope>
</reference>
<accession>V4ACN6</accession>
<protein>
    <recommendedName>
        <fullName evidence="4">M-phase-specific PLK1-interacting protein</fullName>
    </recommendedName>
</protein>
<dbReference type="EMBL" id="KB200385">
    <property type="protein sequence ID" value="ESP01779.1"/>
    <property type="molecule type" value="Genomic_DNA"/>
</dbReference>
<dbReference type="OMA" id="NQYANTR"/>
<feature type="compositionally biased region" description="Low complexity" evidence="1">
    <location>
        <begin position="1"/>
        <end position="22"/>
    </location>
</feature>
<dbReference type="HOGENOM" id="CLU_1654109_0_0_1"/>
<evidence type="ECO:0000313" key="2">
    <source>
        <dbReference type="EMBL" id="ESP01779.1"/>
    </source>
</evidence>
<dbReference type="Proteomes" id="UP000030746">
    <property type="component" value="Unassembled WGS sequence"/>
</dbReference>
<dbReference type="CTD" id="20250677"/>
<keyword evidence="3" id="KW-1185">Reference proteome</keyword>
<feature type="compositionally biased region" description="Polar residues" evidence="1">
    <location>
        <begin position="28"/>
        <end position="73"/>
    </location>
</feature>
<organism evidence="2 3">
    <name type="scientific">Lottia gigantea</name>
    <name type="common">Giant owl limpet</name>
    <dbReference type="NCBI Taxonomy" id="225164"/>
    <lineage>
        <taxon>Eukaryota</taxon>
        <taxon>Metazoa</taxon>
        <taxon>Spiralia</taxon>
        <taxon>Lophotrochozoa</taxon>
        <taxon>Mollusca</taxon>
        <taxon>Gastropoda</taxon>
        <taxon>Patellogastropoda</taxon>
        <taxon>Lottioidea</taxon>
        <taxon>Lottiidae</taxon>
        <taxon>Lottia</taxon>
    </lineage>
</organism>
<dbReference type="KEGG" id="lgi:LOTGIDRAFT_238165"/>
<dbReference type="RefSeq" id="XP_009047553.1">
    <property type="nucleotide sequence ID" value="XM_009049305.1"/>
</dbReference>
<feature type="region of interest" description="Disordered" evidence="1">
    <location>
        <begin position="1"/>
        <end position="105"/>
    </location>
</feature>
<evidence type="ECO:0008006" key="4">
    <source>
        <dbReference type="Google" id="ProtNLM"/>
    </source>
</evidence>
<dbReference type="AlphaFoldDB" id="V4ACN6"/>